<feature type="transmembrane region" description="Helical" evidence="1">
    <location>
        <begin position="174"/>
        <end position="193"/>
    </location>
</feature>
<feature type="transmembrane region" description="Helical" evidence="1">
    <location>
        <begin position="45"/>
        <end position="65"/>
    </location>
</feature>
<keyword evidence="3" id="KW-1185">Reference proteome</keyword>
<keyword evidence="1" id="KW-0472">Membrane</keyword>
<evidence type="ECO:0000256" key="1">
    <source>
        <dbReference type="SAM" id="Phobius"/>
    </source>
</evidence>
<feature type="transmembrane region" description="Helical" evidence="1">
    <location>
        <begin position="147"/>
        <end position="168"/>
    </location>
</feature>
<feature type="transmembrane region" description="Helical" evidence="1">
    <location>
        <begin position="12"/>
        <end position="33"/>
    </location>
</feature>
<keyword evidence="1" id="KW-1133">Transmembrane helix</keyword>
<dbReference type="HOGENOM" id="CLU_1001947_0_0_1"/>
<proteinExistence type="predicted"/>
<sequence length="278" mass="31972">MFWESVIKKIPNFARVFYSGAGFLLTLPLAAMIHPSMAHQRIDFLASWLCGTFVFLTLELACYGYRSYRNNWNGRPQVPREKKLTTMSYGMEKLVMAAVMELIAFGIMERDLSWSFTLFDLSWGFATIAFCSQIVENSYMCKFPERYNELNIVMAMVSLFVVVCAVFECMQVTCILMVYLAFIACLLTDLFMINFHPSEIHFLGDYIGKRVICKDLNGNEYRGDFMSVDNDFDTSKFMRLVLKNVEKESDGKFVFHADSVYVDEISSLQLANEVAIVM</sequence>
<keyword evidence="1" id="KW-0812">Transmembrane</keyword>
<dbReference type="InterPro" id="IPR010920">
    <property type="entry name" value="LSM_dom_sf"/>
</dbReference>
<dbReference type="AlphaFoldDB" id="G0MGK6"/>
<dbReference type="SUPFAM" id="SSF50182">
    <property type="entry name" value="Sm-like ribonucleoproteins"/>
    <property type="match status" value="1"/>
</dbReference>
<accession>G0MGK6</accession>
<dbReference type="InParanoid" id="G0MGK6"/>
<feature type="transmembrane region" description="Helical" evidence="1">
    <location>
        <begin position="114"/>
        <end position="135"/>
    </location>
</feature>
<dbReference type="Proteomes" id="UP000008068">
    <property type="component" value="Unassembled WGS sequence"/>
</dbReference>
<organism evidence="3">
    <name type="scientific">Caenorhabditis brenneri</name>
    <name type="common">Nematode worm</name>
    <dbReference type="NCBI Taxonomy" id="135651"/>
    <lineage>
        <taxon>Eukaryota</taxon>
        <taxon>Metazoa</taxon>
        <taxon>Ecdysozoa</taxon>
        <taxon>Nematoda</taxon>
        <taxon>Chromadorea</taxon>
        <taxon>Rhabditida</taxon>
        <taxon>Rhabditina</taxon>
        <taxon>Rhabditomorpha</taxon>
        <taxon>Rhabditoidea</taxon>
        <taxon>Rhabditidae</taxon>
        <taxon>Peloderinae</taxon>
        <taxon>Caenorhabditis</taxon>
    </lineage>
</organism>
<protein>
    <submittedName>
        <fullName evidence="2">Uncharacterized protein</fullName>
    </submittedName>
</protein>
<evidence type="ECO:0000313" key="2">
    <source>
        <dbReference type="EMBL" id="EGT56534.1"/>
    </source>
</evidence>
<dbReference type="EMBL" id="GL379793">
    <property type="protein sequence ID" value="EGT56534.1"/>
    <property type="molecule type" value="Genomic_DNA"/>
</dbReference>
<gene>
    <name evidence="2" type="ORF">CAEBREN_18987</name>
</gene>
<evidence type="ECO:0000313" key="3">
    <source>
        <dbReference type="Proteomes" id="UP000008068"/>
    </source>
</evidence>
<name>G0MGK6_CAEBE</name>
<reference evidence="3" key="1">
    <citation type="submission" date="2011-07" db="EMBL/GenBank/DDBJ databases">
        <authorList>
            <consortium name="Caenorhabditis brenneri Sequencing and Analysis Consortium"/>
            <person name="Wilson R.K."/>
        </authorList>
    </citation>
    <scope>NUCLEOTIDE SEQUENCE [LARGE SCALE GENOMIC DNA]</scope>
    <source>
        <strain evidence="3">PB2801</strain>
    </source>
</reference>